<name>A0AAV9SR72_9TELE</name>
<dbReference type="EMBL" id="JAHHUM010000014">
    <property type="protein sequence ID" value="KAK5623787.1"/>
    <property type="molecule type" value="Genomic_DNA"/>
</dbReference>
<protein>
    <submittedName>
        <fullName evidence="2">Uncharacterized protein</fullName>
    </submittedName>
</protein>
<keyword evidence="3" id="KW-1185">Reference proteome</keyword>
<evidence type="ECO:0000313" key="3">
    <source>
        <dbReference type="Proteomes" id="UP001311232"/>
    </source>
</evidence>
<dbReference type="AlphaFoldDB" id="A0AAV9SR72"/>
<evidence type="ECO:0000313" key="2">
    <source>
        <dbReference type="EMBL" id="KAK5623787.1"/>
    </source>
</evidence>
<feature type="region of interest" description="Disordered" evidence="1">
    <location>
        <begin position="79"/>
        <end position="98"/>
    </location>
</feature>
<sequence>MTDSGDPLTLCMKSLDSERLMLGLGGGGSSDLDLESAPLSFQLHLIAAAGQGDLCFICSKEAAWALPRRSSEELCHPWGQRAAADQDDPGDDPNLNHSRGFLGLFSQWEETQNCQEGI</sequence>
<accession>A0AAV9SR72</accession>
<reference evidence="2 3" key="1">
    <citation type="submission" date="2021-06" db="EMBL/GenBank/DDBJ databases">
        <authorList>
            <person name="Palmer J.M."/>
        </authorList>
    </citation>
    <scope>NUCLEOTIDE SEQUENCE [LARGE SCALE GENOMIC DNA]</scope>
    <source>
        <strain evidence="2 3">MEX-2019</strain>
        <tissue evidence="2">Muscle</tissue>
    </source>
</reference>
<gene>
    <name evidence="2" type="ORF">CRENBAI_004987</name>
</gene>
<organism evidence="2 3">
    <name type="scientific">Crenichthys baileyi</name>
    <name type="common">White River springfish</name>
    <dbReference type="NCBI Taxonomy" id="28760"/>
    <lineage>
        <taxon>Eukaryota</taxon>
        <taxon>Metazoa</taxon>
        <taxon>Chordata</taxon>
        <taxon>Craniata</taxon>
        <taxon>Vertebrata</taxon>
        <taxon>Euteleostomi</taxon>
        <taxon>Actinopterygii</taxon>
        <taxon>Neopterygii</taxon>
        <taxon>Teleostei</taxon>
        <taxon>Neoteleostei</taxon>
        <taxon>Acanthomorphata</taxon>
        <taxon>Ovalentaria</taxon>
        <taxon>Atherinomorphae</taxon>
        <taxon>Cyprinodontiformes</taxon>
        <taxon>Goodeidae</taxon>
        <taxon>Crenichthys</taxon>
    </lineage>
</organism>
<comment type="caution">
    <text evidence="2">The sequence shown here is derived from an EMBL/GenBank/DDBJ whole genome shotgun (WGS) entry which is preliminary data.</text>
</comment>
<proteinExistence type="predicted"/>
<dbReference type="Proteomes" id="UP001311232">
    <property type="component" value="Unassembled WGS sequence"/>
</dbReference>
<evidence type="ECO:0000256" key="1">
    <source>
        <dbReference type="SAM" id="MobiDB-lite"/>
    </source>
</evidence>